<keyword evidence="4 9" id="KW-0547">Nucleotide-binding</keyword>
<dbReference type="Proteomes" id="UP001430172">
    <property type="component" value="Unassembled WGS sequence"/>
</dbReference>
<evidence type="ECO:0000256" key="6">
    <source>
        <dbReference type="ARBA" id="ARBA00023186"/>
    </source>
</evidence>
<keyword evidence="13" id="KW-1185">Reference proteome</keyword>
<accession>A0ABS2CQ58</accession>
<evidence type="ECO:0000256" key="10">
    <source>
        <dbReference type="RuleBase" id="RU000418"/>
    </source>
</evidence>
<dbReference type="InterPro" id="IPR002423">
    <property type="entry name" value="Cpn60/GroEL/TCP-1"/>
</dbReference>
<protein>
    <recommendedName>
        <fullName evidence="9">Chaperonin GroEL</fullName>
        <ecNumber evidence="9">5.6.1.7</ecNumber>
    </recommendedName>
    <alternativeName>
        <fullName evidence="9">60 kDa chaperonin</fullName>
    </alternativeName>
    <alternativeName>
        <fullName evidence="9">Chaperonin-60</fullName>
        <shortName evidence="9">Cpn60</shortName>
    </alternativeName>
</protein>
<dbReference type="Pfam" id="PF00118">
    <property type="entry name" value="Cpn60_TCP1"/>
    <property type="match status" value="1"/>
</dbReference>
<dbReference type="SUPFAM" id="SSF52029">
    <property type="entry name" value="GroEL apical domain-like"/>
    <property type="match status" value="1"/>
</dbReference>
<keyword evidence="6 9" id="KW-0143">Chaperone</keyword>
<comment type="function">
    <text evidence="9 11">Together with its co-chaperonin GroES, plays an essential role in assisting protein folding. The GroEL-GroES system forms a nano-cage that allows encapsulation of the non-native substrate proteins and provides a physical environment optimized to promote and accelerate protein folding.</text>
</comment>
<dbReference type="NCBIfam" id="NF000592">
    <property type="entry name" value="PRK00013.1"/>
    <property type="match status" value="1"/>
</dbReference>
<dbReference type="HAMAP" id="MF_00600">
    <property type="entry name" value="CH60"/>
    <property type="match status" value="1"/>
</dbReference>
<dbReference type="EC" id="5.6.1.7" evidence="9"/>
<dbReference type="NCBIfam" id="NF009487">
    <property type="entry name" value="PRK12849.1"/>
    <property type="match status" value="1"/>
</dbReference>
<dbReference type="EMBL" id="JAFDVD010000020">
    <property type="protein sequence ID" value="MBM6401970.1"/>
    <property type="molecule type" value="Genomic_DNA"/>
</dbReference>
<comment type="caution">
    <text evidence="12">The sequence shown here is derived from an EMBL/GenBank/DDBJ whole genome shotgun (WGS) entry which is preliminary data.</text>
</comment>
<evidence type="ECO:0000313" key="13">
    <source>
        <dbReference type="Proteomes" id="UP001430172"/>
    </source>
</evidence>
<evidence type="ECO:0000256" key="2">
    <source>
        <dbReference type="ARBA" id="ARBA00004241"/>
    </source>
</evidence>
<evidence type="ECO:0000256" key="7">
    <source>
        <dbReference type="ARBA" id="ARBA00023235"/>
    </source>
</evidence>
<keyword evidence="7 9" id="KW-0413">Isomerase</keyword>
<dbReference type="Gene3D" id="3.50.7.10">
    <property type="entry name" value="GroEL"/>
    <property type="match status" value="1"/>
</dbReference>
<dbReference type="InterPro" id="IPR027410">
    <property type="entry name" value="TCP-1-like_intermed_sf"/>
</dbReference>
<feature type="binding site" evidence="9">
    <location>
        <begin position="476"/>
        <end position="478"/>
    </location>
    <ligand>
        <name>ATP</name>
        <dbReference type="ChEBI" id="CHEBI:30616"/>
    </ligand>
</feature>
<reference evidence="12" key="1">
    <citation type="submission" date="2021-02" db="EMBL/GenBank/DDBJ databases">
        <title>Phycicoccus sp. MQZ13P-5T, whole genome shotgun sequence.</title>
        <authorList>
            <person name="Tuo L."/>
        </authorList>
    </citation>
    <scope>NUCLEOTIDE SEQUENCE</scope>
    <source>
        <strain evidence="12">MQZ13P-5</strain>
    </source>
</reference>
<dbReference type="Gene3D" id="1.10.560.10">
    <property type="entry name" value="GroEL-like equatorial domain"/>
    <property type="match status" value="1"/>
</dbReference>
<feature type="binding site" evidence="9">
    <location>
        <begin position="29"/>
        <end position="32"/>
    </location>
    <ligand>
        <name>ATP</name>
        <dbReference type="ChEBI" id="CHEBI:30616"/>
    </ligand>
</feature>
<evidence type="ECO:0000256" key="4">
    <source>
        <dbReference type="ARBA" id="ARBA00022741"/>
    </source>
</evidence>
<dbReference type="Gene3D" id="3.30.260.10">
    <property type="entry name" value="TCP-1-like chaperonin intermediate domain"/>
    <property type="match status" value="1"/>
</dbReference>
<dbReference type="PROSITE" id="PS00296">
    <property type="entry name" value="CHAPERONINS_CPN60"/>
    <property type="match status" value="1"/>
</dbReference>
<dbReference type="NCBIfam" id="NF009488">
    <property type="entry name" value="PRK12850.1"/>
    <property type="match status" value="1"/>
</dbReference>
<comment type="subcellular location">
    <subcellularLocation>
        <location evidence="2">Cell surface</location>
    </subcellularLocation>
    <subcellularLocation>
        <location evidence="9">Cytoplasm</location>
    </subcellularLocation>
    <subcellularLocation>
        <location evidence="8">Secreted</location>
        <location evidence="8">Capsule</location>
    </subcellularLocation>
    <subcellularLocation>
        <location evidence="1">Secreted</location>
        <location evidence="1">Cell wall</location>
    </subcellularLocation>
</comment>
<dbReference type="NCBIfam" id="NF009489">
    <property type="entry name" value="PRK12851.1"/>
    <property type="match status" value="1"/>
</dbReference>
<dbReference type="PANTHER" id="PTHR45633">
    <property type="entry name" value="60 KDA HEAT SHOCK PROTEIN, MITOCHONDRIAL"/>
    <property type="match status" value="1"/>
</dbReference>
<dbReference type="InterPro" id="IPR027409">
    <property type="entry name" value="GroEL-like_apical_dom_sf"/>
</dbReference>
<gene>
    <name evidence="9 12" type="primary">groL</name>
    <name evidence="9" type="synonym">groEL</name>
    <name evidence="12" type="ORF">JQN70_16345</name>
</gene>
<comment type="subunit">
    <text evidence="9 11">Forms a cylinder of 14 subunits composed of two heptameric rings stacked back-to-back. Interacts with the co-chaperonin GroES.</text>
</comment>
<dbReference type="InterPro" id="IPR001844">
    <property type="entry name" value="Cpn60/GroEL"/>
</dbReference>
<evidence type="ECO:0000313" key="12">
    <source>
        <dbReference type="EMBL" id="MBM6401970.1"/>
    </source>
</evidence>
<comment type="caution">
    <text evidence="9">Lacks conserved residue(s) required for the propagation of feature annotation.</text>
</comment>
<evidence type="ECO:0000256" key="9">
    <source>
        <dbReference type="HAMAP-Rule" id="MF_00600"/>
    </source>
</evidence>
<evidence type="ECO:0000256" key="11">
    <source>
        <dbReference type="RuleBase" id="RU000419"/>
    </source>
</evidence>
<dbReference type="PRINTS" id="PR00298">
    <property type="entry name" value="CHAPERONIN60"/>
</dbReference>
<evidence type="ECO:0000256" key="8">
    <source>
        <dbReference type="ARBA" id="ARBA00025702"/>
    </source>
</evidence>
<dbReference type="InterPro" id="IPR027413">
    <property type="entry name" value="GROEL-like_equatorial_sf"/>
</dbReference>
<evidence type="ECO:0000256" key="5">
    <source>
        <dbReference type="ARBA" id="ARBA00022840"/>
    </source>
</evidence>
<organism evidence="12 13">
    <name type="scientific">Phycicoccus sonneratiae</name>
    <dbReference type="NCBI Taxonomy" id="2807628"/>
    <lineage>
        <taxon>Bacteria</taxon>
        <taxon>Bacillati</taxon>
        <taxon>Actinomycetota</taxon>
        <taxon>Actinomycetes</taxon>
        <taxon>Micrococcales</taxon>
        <taxon>Intrasporangiaceae</taxon>
        <taxon>Phycicoccus</taxon>
    </lineage>
</organism>
<feature type="binding site" evidence="9">
    <location>
        <position position="413"/>
    </location>
    <ligand>
        <name>ATP</name>
        <dbReference type="ChEBI" id="CHEBI:30616"/>
    </ligand>
</feature>
<dbReference type="RefSeq" id="WP_204132442.1">
    <property type="nucleotide sequence ID" value="NZ_JAFDVD010000020.1"/>
</dbReference>
<sequence>MAKELEFNDSARKALERGVDALANAVKVTLGPKGRNVVIDKKWGAPTITNDGVTIAREVELEDAYENLGAQLAKEVATKTNDVAGDGTTTATVLAQAMVKEGLRNVAAGAAPSGLKRGMDQAVEAVSARLLETAREIESKDEIAQVASLSAQDQEIGGIIADAFDKVGKDGVITVEESSTASTELEFTEGMQFDKGYISPYFVSDPERMEAVLEDAYVLVNQGKISAIADVLPVLEKVVQSGKPLLVIAEDVDGEALSTLVVNKMRGTFTVVAVKAPGFGDRRKAMLQDIATLTGGQVVAEEVGLKLDQVGLETLGQARRVVVTKDNTTIIDGSGEAADVEGRVAQIKQEIERTDSDWDREKLQERLAKLAGGVCVIKVGAHTEVELKEKKHRIEDAISATRAAIEEGIVAGGGSALIQAVAALDTLALEGDEAVGANIVRKASAEPLRWIAENAGLQGYVAVAKVSELSAGQGLNAATGEYEDLVKAGVIDPVKVTRSALRNAASIASMVLTTDTLVVEKKEEEEPAAAGGHGHGHGH</sequence>
<feature type="binding site" evidence="9">
    <location>
        <position position="492"/>
    </location>
    <ligand>
        <name>ATP</name>
        <dbReference type="ChEBI" id="CHEBI:30616"/>
    </ligand>
</feature>
<keyword evidence="5 9" id="KW-0067">ATP-binding</keyword>
<dbReference type="CDD" id="cd03344">
    <property type="entry name" value="GroEL"/>
    <property type="match status" value="1"/>
</dbReference>
<evidence type="ECO:0000256" key="3">
    <source>
        <dbReference type="ARBA" id="ARBA00006607"/>
    </source>
</evidence>
<feature type="binding site" evidence="9">
    <location>
        <begin position="86"/>
        <end position="90"/>
    </location>
    <ligand>
        <name>ATP</name>
        <dbReference type="ChEBI" id="CHEBI:30616"/>
    </ligand>
</feature>
<dbReference type="NCBIfam" id="TIGR02348">
    <property type="entry name" value="GroEL"/>
    <property type="match status" value="1"/>
</dbReference>
<keyword evidence="9" id="KW-0963">Cytoplasm</keyword>
<dbReference type="InterPro" id="IPR018370">
    <property type="entry name" value="Chaperonin_Cpn60_CS"/>
</dbReference>
<evidence type="ECO:0000256" key="1">
    <source>
        <dbReference type="ARBA" id="ARBA00004191"/>
    </source>
</evidence>
<comment type="similarity">
    <text evidence="3 9 10">Belongs to the chaperonin (HSP60) family.</text>
</comment>
<name>A0ABS2CQ58_9MICO</name>
<proteinExistence type="inferred from homology"/>
<dbReference type="SUPFAM" id="SSF48592">
    <property type="entry name" value="GroEL equatorial domain-like"/>
    <property type="match status" value="2"/>
</dbReference>